<dbReference type="RefSeq" id="WP_064028859.1">
    <property type="nucleotide sequence ID" value="NZ_LUUK01000172.1"/>
</dbReference>
<dbReference type="Proteomes" id="UP000077628">
    <property type="component" value="Unassembled WGS sequence"/>
</dbReference>
<name>A0A177NMA9_9GAMM</name>
<protein>
    <submittedName>
        <fullName evidence="1">Uncharacterized protein</fullName>
    </submittedName>
</protein>
<reference evidence="2" key="1">
    <citation type="submission" date="2016-03" db="EMBL/GenBank/DDBJ databases">
        <authorList>
            <person name="Heylen K."/>
            <person name="De Vos P."/>
            <person name="Vekeman B."/>
        </authorList>
    </citation>
    <scope>NUCLEOTIDE SEQUENCE [LARGE SCALE GENOMIC DNA]</scope>
    <source>
        <strain evidence="2">R-45383</strain>
    </source>
</reference>
<dbReference type="EMBL" id="LUUK01000172">
    <property type="protein sequence ID" value="OAI18170.1"/>
    <property type="molecule type" value="Genomic_DNA"/>
</dbReference>
<organism evidence="1 2">
    <name type="scientific">Methylomonas koyamae</name>
    <dbReference type="NCBI Taxonomy" id="702114"/>
    <lineage>
        <taxon>Bacteria</taxon>
        <taxon>Pseudomonadati</taxon>
        <taxon>Pseudomonadota</taxon>
        <taxon>Gammaproteobacteria</taxon>
        <taxon>Methylococcales</taxon>
        <taxon>Methylococcaceae</taxon>
        <taxon>Methylomonas</taxon>
    </lineage>
</organism>
<sequence length="88" mass="10044">MQKIANGQVGDPNRVVEEGREYTDNENGNIAYVKGDRVVVKDSDGNLVTQFKNSRSNTLKRIESGRWEPKYFLTNITIKRSIFDPLVL</sequence>
<evidence type="ECO:0000313" key="2">
    <source>
        <dbReference type="Proteomes" id="UP000077628"/>
    </source>
</evidence>
<keyword evidence="2" id="KW-1185">Reference proteome</keyword>
<accession>A0A177NMA9</accession>
<dbReference type="AlphaFoldDB" id="A0A177NMA9"/>
<evidence type="ECO:0000313" key="1">
    <source>
        <dbReference type="EMBL" id="OAI18170.1"/>
    </source>
</evidence>
<dbReference type="STRING" id="702114.A1355_06290"/>
<comment type="caution">
    <text evidence="1">The sequence shown here is derived from an EMBL/GenBank/DDBJ whole genome shotgun (WGS) entry which is preliminary data.</text>
</comment>
<gene>
    <name evidence="1" type="ORF">A1355_06290</name>
</gene>
<proteinExistence type="predicted"/>